<dbReference type="InterPro" id="IPR037069">
    <property type="entry name" value="AcylCoA_DH/ox_N_sf"/>
</dbReference>
<evidence type="ECO:0000259" key="6">
    <source>
        <dbReference type="Pfam" id="PF00441"/>
    </source>
</evidence>
<evidence type="ECO:0000313" key="8">
    <source>
        <dbReference type="EMBL" id="RYU15608.1"/>
    </source>
</evidence>
<evidence type="ECO:0000256" key="5">
    <source>
        <dbReference type="ARBA" id="ARBA00023002"/>
    </source>
</evidence>
<dbReference type="InterPro" id="IPR046373">
    <property type="entry name" value="Acyl-CoA_Oxase/DH_mid-dom_sf"/>
</dbReference>
<comment type="cofactor">
    <cofactor evidence="1">
        <name>FAD</name>
        <dbReference type="ChEBI" id="CHEBI:57692"/>
    </cofactor>
</comment>
<sequence length="378" mass="39213">MNFEYDDEQEALRDSVKALLGKAYGDFEQRRKAVDADPGFDDSTWRRLAELGVLGLPFAEESGGMGAGPVEVSLVAEEVGRVLAPEPFLATVVLAGGLVEAAGSDEQKAAVLGPLAEGESVVAFAHLEPGGRWSPTATAVTATSSGDGWALDGVKEPVPHGARADVLVVSAALPSGGTGLFLVDPAGTERSGYAVHDGSRAARVTFSGTAATPLGDGGDATATIATALDRTRIAACHQALGAMSFQLGATTSYLTSRKQFGVTLNTFQALTFRAADMYVSLELARSLTLWATLVSIAGSPEEIADAAARASLQVSKASRHIGQEAIQLHGGIGMTAEYAVGHYTSHLTALEHWLGDGRFHLSTLASCIGDHDEVDPIP</sequence>
<dbReference type="CDD" id="cd00567">
    <property type="entry name" value="ACAD"/>
    <property type="match status" value="1"/>
</dbReference>
<evidence type="ECO:0000259" key="7">
    <source>
        <dbReference type="Pfam" id="PF02771"/>
    </source>
</evidence>
<dbReference type="GO" id="GO:0003995">
    <property type="term" value="F:acyl-CoA dehydrogenase activity"/>
    <property type="evidence" value="ECO:0007669"/>
    <property type="project" value="TreeGrafter"/>
</dbReference>
<dbReference type="Gene3D" id="1.20.140.10">
    <property type="entry name" value="Butyryl-CoA Dehydrogenase, subunit A, domain 3"/>
    <property type="match status" value="1"/>
</dbReference>
<dbReference type="Pfam" id="PF00441">
    <property type="entry name" value="Acyl-CoA_dh_1"/>
    <property type="match status" value="1"/>
</dbReference>
<dbReference type="AlphaFoldDB" id="A0A4Q5JBX7"/>
<dbReference type="PANTHER" id="PTHR43884">
    <property type="entry name" value="ACYL-COA DEHYDROGENASE"/>
    <property type="match status" value="1"/>
</dbReference>
<keyword evidence="9" id="KW-1185">Reference proteome</keyword>
<feature type="domain" description="Acyl-CoA dehydrogenase/oxidase C-terminal" evidence="6">
    <location>
        <begin position="224"/>
        <end position="365"/>
    </location>
</feature>
<dbReference type="Pfam" id="PF02771">
    <property type="entry name" value="Acyl-CoA_dh_N"/>
    <property type="match status" value="1"/>
</dbReference>
<gene>
    <name evidence="8" type="ORF">ETU37_00360</name>
</gene>
<dbReference type="GO" id="GO:0050660">
    <property type="term" value="F:flavin adenine dinucleotide binding"/>
    <property type="evidence" value="ECO:0007669"/>
    <property type="project" value="InterPro"/>
</dbReference>
<name>A0A4Q5JBX7_9ACTN</name>
<keyword evidence="3" id="KW-0285">Flavoprotein</keyword>
<dbReference type="InterPro" id="IPR036250">
    <property type="entry name" value="AcylCo_DH-like_C"/>
</dbReference>
<evidence type="ECO:0000256" key="1">
    <source>
        <dbReference type="ARBA" id="ARBA00001974"/>
    </source>
</evidence>
<evidence type="ECO:0000256" key="2">
    <source>
        <dbReference type="ARBA" id="ARBA00009347"/>
    </source>
</evidence>
<evidence type="ECO:0000313" key="9">
    <source>
        <dbReference type="Proteomes" id="UP000291189"/>
    </source>
</evidence>
<proteinExistence type="inferred from homology"/>
<dbReference type="InterPro" id="IPR009100">
    <property type="entry name" value="AcylCoA_DH/oxidase_NM_dom_sf"/>
</dbReference>
<dbReference type="Proteomes" id="UP000291189">
    <property type="component" value="Unassembled WGS sequence"/>
</dbReference>
<evidence type="ECO:0000256" key="3">
    <source>
        <dbReference type="ARBA" id="ARBA00022630"/>
    </source>
</evidence>
<dbReference type="OrthoDB" id="7328575at2"/>
<accession>A0A4Q5JBX7</accession>
<dbReference type="RefSeq" id="WP_129984891.1">
    <property type="nucleotide sequence ID" value="NZ_SDPU01000001.1"/>
</dbReference>
<dbReference type="SUPFAM" id="SSF47203">
    <property type="entry name" value="Acyl-CoA dehydrogenase C-terminal domain-like"/>
    <property type="match status" value="1"/>
</dbReference>
<dbReference type="InterPro" id="IPR009075">
    <property type="entry name" value="AcylCo_DH/oxidase_C"/>
</dbReference>
<dbReference type="InterPro" id="IPR013786">
    <property type="entry name" value="AcylCoA_DH/ox_N"/>
</dbReference>
<reference evidence="8 9" key="1">
    <citation type="submission" date="2019-01" db="EMBL/GenBank/DDBJ databases">
        <title>Nocardioides guangzhouensis sp. nov., an actinobacterium isolated from soil.</title>
        <authorList>
            <person name="Fu Y."/>
            <person name="Cai Y."/>
            <person name="Lin Z."/>
            <person name="Chen P."/>
        </authorList>
    </citation>
    <scope>NUCLEOTIDE SEQUENCE [LARGE SCALE GENOMIC DNA]</scope>
    <source>
        <strain evidence="8 9">NBRC 105384</strain>
    </source>
</reference>
<dbReference type="Gene3D" id="1.10.540.10">
    <property type="entry name" value="Acyl-CoA dehydrogenase/oxidase, N-terminal domain"/>
    <property type="match status" value="1"/>
</dbReference>
<feature type="domain" description="Acyl-CoA dehydrogenase/oxidase N-terminal" evidence="7">
    <location>
        <begin position="7"/>
        <end position="119"/>
    </location>
</feature>
<comment type="caution">
    <text evidence="8">The sequence shown here is derived from an EMBL/GenBank/DDBJ whole genome shotgun (WGS) entry which is preliminary data.</text>
</comment>
<dbReference type="Gene3D" id="2.40.110.10">
    <property type="entry name" value="Butyryl-CoA Dehydrogenase, subunit A, domain 2"/>
    <property type="match status" value="1"/>
</dbReference>
<organism evidence="8 9">
    <name type="scientific">Nocardioides iriomotensis</name>
    <dbReference type="NCBI Taxonomy" id="715784"/>
    <lineage>
        <taxon>Bacteria</taxon>
        <taxon>Bacillati</taxon>
        <taxon>Actinomycetota</taxon>
        <taxon>Actinomycetes</taxon>
        <taxon>Propionibacteriales</taxon>
        <taxon>Nocardioidaceae</taxon>
        <taxon>Nocardioides</taxon>
    </lineage>
</organism>
<keyword evidence="4" id="KW-0274">FAD</keyword>
<dbReference type="PANTHER" id="PTHR43884:SF20">
    <property type="entry name" value="ACYL-COA DEHYDROGENASE FADE28"/>
    <property type="match status" value="1"/>
</dbReference>
<keyword evidence="5" id="KW-0560">Oxidoreductase</keyword>
<protein>
    <submittedName>
        <fullName evidence="8">Acyl-CoA dehydrogenase</fullName>
    </submittedName>
</protein>
<dbReference type="EMBL" id="SDPU01000001">
    <property type="protein sequence ID" value="RYU15608.1"/>
    <property type="molecule type" value="Genomic_DNA"/>
</dbReference>
<comment type="similarity">
    <text evidence="2">Belongs to the acyl-CoA dehydrogenase family.</text>
</comment>
<evidence type="ECO:0000256" key="4">
    <source>
        <dbReference type="ARBA" id="ARBA00022827"/>
    </source>
</evidence>
<dbReference type="SUPFAM" id="SSF56645">
    <property type="entry name" value="Acyl-CoA dehydrogenase NM domain-like"/>
    <property type="match status" value="1"/>
</dbReference>